<proteinExistence type="predicted"/>
<comment type="caution">
    <text evidence="2">The sequence shown here is derived from an EMBL/GenBank/DDBJ whole genome shotgun (WGS) entry which is preliminary data.</text>
</comment>
<evidence type="ECO:0000259" key="1">
    <source>
        <dbReference type="Pfam" id="PF16158"/>
    </source>
</evidence>
<name>A0A2I1IR09_9ACTO</name>
<dbReference type="EMBL" id="PKKO01000001">
    <property type="protein sequence ID" value="PKY73563.1"/>
    <property type="molecule type" value="Genomic_DNA"/>
</dbReference>
<dbReference type="RefSeq" id="WP_024330647.1">
    <property type="nucleotide sequence ID" value="NZ_JASOXK010000001.1"/>
</dbReference>
<evidence type="ECO:0000313" key="2">
    <source>
        <dbReference type="EMBL" id="PKY73563.1"/>
    </source>
</evidence>
<dbReference type="GeneID" id="35865956"/>
<dbReference type="Pfam" id="PF16158">
    <property type="entry name" value="N_BRCA1_IG"/>
    <property type="match status" value="1"/>
</dbReference>
<dbReference type="GO" id="GO:0005975">
    <property type="term" value="P:carbohydrate metabolic process"/>
    <property type="evidence" value="ECO:0007669"/>
    <property type="project" value="UniProtKB-ARBA"/>
</dbReference>
<protein>
    <recommendedName>
        <fullName evidence="1">Nbr1 FW domain-containing protein</fullName>
    </recommendedName>
</protein>
<evidence type="ECO:0000313" key="3">
    <source>
        <dbReference type="Proteomes" id="UP000235122"/>
    </source>
</evidence>
<reference evidence="2 3" key="1">
    <citation type="submission" date="2017-12" db="EMBL/GenBank/DDBJ databases">
        <title>Phylogenetic diversity of female urinary microbiome.</title>
        <authorList>
            <person name="Thomas-White K."/>
            <person name="Wolfe A.J."/>
        </authorList>
    </citation>
    <scope>NUCLEOTIDE SEQUENCE [LARGE SCALE GENOMIC DNA]</scope>
    <source>
        <strain evidence="2 3">UMB0402</strain>
    </source>
</reference>
<feature type="domain" description="Nbr1 FW" evidence="1">
    <location>
        <begin position="178"/>
        <end position="262"/>
    </location>
</feature>
<dbReference type="InterPro" id="IPR013783">
    <property type="entry name" value="Ig-like_fold"/>
</dbReference>
<keyword evidence="3" id="KW-1185">Reference proteome</keyword>
<dbReference type="Gene3D" id="2.60.40.10">
    <property type="entry name" value="Immunoglobulins"/>
    <property type="match status" value="1"/>
</dbReference>
<organism evidence="2 3">
    <name type="scientific">Winkia neuii</name>
    <dbReference type="NCBI Taxonomy" id="33007"/>
    <lineage>
        <taxon>Bacteria</taxon>
        <taxon>Bacillati</taxon>
        <taxon>Actinomycetota</taxon>
        <taxon>Actinomycetes</taxon>
        <taxon>Actinomycetales</taxon>
        <taxon>Actinomycetaceae</taxon>
        <taxon>Winkia</taxon>
    </lineage>
</organism>
<dbReference type="Proteomes" id="UP000235122">
    <property type="component" value="Unassembled WGS sequence"/>
</dbReference>
<dbReference type="STRING" id="33007.HMPREF3198_00973"/>
<accession>A0A2I1IR09</accession>
<dbReference type="CDD" id="cd14947">
    <property type="entry name" value="NBR1_like"/>
    <property type="match status" value="1"/>
</dbReference>
<dbReference type="InterPro" id="IPR032350">
    <property type="entry name" value="Nbr1_FW"/>
</dbReference>
<gene>
    <name evidence="2" type="ORF">CYJ19_01640</name>
</gene>
<dbReference type="AlphaFoldDB" id="A0A2I1IR09"/>
<sequence>MTLSAFCRAIYKPKAPIKSQSKFVRAVFEAAGSAAVYSTSYWTALFRGDQELSDPLRDSMPEQINKQSLLSFLSEHLTPSTSTRHTLGDRCQEVGKDTGLPSTLTIEPEAFIWALTDWFDAIIHDPDHCDVLEHCYRLRLEDQEPEEINPAPQPLYQGDRVDVTEPPALQKHKPGFWTEFTHTWTLRNVGSINWTNRTLICTNPTDPRLRPVGTTQISIPDSPPATAKFIKISCTFRAQGYEGAASSHWEMHNADGENCFPQEGTTFNVDATVINPDLHAIRQER</sequence>